<dbReference type="EMBL" id="PVQB02000705">
    <property type="protein sequence ID" value="KAF4334304.1"/>
    <property type="molecule type" value="Genomic_DNA"/>
</dbReference>
<dbReference type="Proteomes" id="UP000730481">
    <property type="component" value="Unassembled WGS sequence"/>
</dbReference>
<accession>A0A9P5DTK9</accession>
<reference evidence="1" key="2">
    <citation type="submission" date="2020-02" db="EMBL/GenBank/DDBJ databases">
        <title>Identification and distribution of gene clusters putatively required for synthesis of sphingolipid metabolism inhibitors in phylogenetically diverse species of the filamentous fungus Fusarium.</title>
        <authorList>
            <person name="Kim H.-S."/>
            <person name="Busman M."/>
            <person name="Brown D.W."/>
            <person name="Divon H."/>
            <person name="Uhlig S."/>
            <person name="Proctor R.H."/>
        </authorList>
    </citation>
    <scope>NUCLEOTIDE SEQUENCE</scope>
    <source>
        <strain evidence="1">NRRL 25174</strain>
    </source>
</reference>
<dbReference type="OrthoDB" id="5100145at2759"/>
<gene>
    <name evidence="1" type="ORF">FBEOM_11867</name>
</gene>
<reference evidence="1" key="1">
    <citation type="journal article" date="2017" name="Mycologia">
        <title>Fusarium algeriense, sp. nov., a novel toxigenic crown rot pathogen of durum wheat from Algeria is nested in the Fusarium burgessii species complex.</title>
        <authorList>
            <person name="Laraba I."/>
            <person name="Keddad A."/>
            <person name="Boureghda H."/>
            <person name="Abdallah N."/>
            <person name="Vaughan M.M."/>
            <person name="Proctor R.H."/>
            <person name="Busman M."/>
            <person name="O'Donnell K."/>
        </authorList>
    </citation>
    <scope>NUCLEOTIDE SEQUENCE</scope>
    <source>
        <strain evidence="1">NRRL 25174</strain>
    </source>
</reference>
<evidence type="ECO:0000313" key="1">
    <source>
        <dbReference type="EMBL" id="KAF4334304.1"/>
    </source>
</evidence>
<proteinExistence type="predicted"/>
<keyword evidence="2" id="KW-1185">Reference proteome</keyword>
<organism evidence="1 2">
    <name type="scientific">Fusarium beomiforme</name>
    <dbReference type="NCBI Taxonomy" id="44412"/>
    <lineage>
        <taxon>Eukaryota</taxon>
        <taxon>Fungi</taxon>
        <taxon>Dikarya</taxon>
        <taxon>Ascomycota</taxon>
        <taxon>Pezizomycotina</taxon>
        <taxon>Sordariomycetes</taxon>
        <taxon>Hypocreomycetidae</taxon>
        <taxon>Hypocreales</taxon>
        <taxon>Nectriaceae</taxon>
        <taxon>Fusarium</taxon>
        <taxon>Fusarium burgessii species complex</taxon>
    </lineage>
</organism>
<sequence length="337" mass="37339">MAIDGLLASLIYLDETKCSGTHVLNTGQRVMTSWQIMLDFRIEIEQYWNALNNITQTQDRPGYNILLISFPTPAHLYEAAVFTFRNLLLTGSKPVSLDNVFALCSLSYIASACSQKMGILNIDNNFCDINVWRDLVDNPQHRQLFSDLTERLWDGMPLSPFQIEQPLHSTSQPLAGPDCTSSLSTTIQDVSLLGGFSDPFWGDLMPDSLPGPNFQLTGTAEGSHPTILNTPDRQLSDRNLGESAVISILTNFLANCGELMDIFCGHGATAKGPHADVPVGVRAFVGSLRTYDCFKDPSSRGILAIVDRFVDLNYFQSIDEVREYMMIVGKVKLPNHL</sequence>
<evidence type="ECO:0000313" key="2">
    <source>
        <dbReference type="Proteomes" id="UP000730481"/>
    </source>
</evidence>
<comment type="caution">
    <text evidence="1">The sequence shown here is derived from an EMBL/GenBank/DDBJ whole genome shotgun (WGS) entry which is preliminary data.</text>
</comment>
<protein>
    <submittedName>
        <fullName evidence="1">Uncharacterized protein</fullName>
    </submittedName>
</protein>
<dbReference type="AlphaFoldDB" id="A0A9P5DTK9"/>
<name>A0A9P5DTK9_9HYPO</name>